<dbReference type="EMBL" id="AYTS01000034">
    <property type="protein sequence ID" value="OOP57410.1"/>
    <property type="molecule type" value="Genomic_DNA"/>
</dbReference>
<name>A0A1V4AWA7_9BACT</name>
<reference evidence="1 2" key="1">
    <citation type="journal article" date="2017" name="Water Res.">
        <title>Discovery and metagenomic analysis of an anammox bacterial enrichment related to Candidatus "Brocadia caroliniensis" in a full-scale glycerol-fed nitritation-denitritation separate centrate treatment process.</title>
        <authorList>
            <person name="Park H."/>
            <person name="Brotto A.C."/>
            <person name="van Loosdrecht M.C."/>
            <person name="Chandran K."/>
        </authorList>
    </citation>
    <scope>NUCLEOTIDE SEQUENCE [LARGE SCALE GENOMIC DNA]</scope>
    <source>
        <strain evidence="1">26THWARD</strain>
    </source>
</reference>
<organism evidence="1 2">
    <name type="scientific">Candidatus Brocadia carolinensis</name>
    <dbReference type="NCBI Taxonomy" id="1004156"/>
    <lineage>
        <taxon>Bacteria</taxon>
        <taxon>Pseudomonadati</taxon>
        <taxon>Planctomycetota</taxon>
        <taxon>Candidatus Brocadiia</taxon>
        <taxon>Candidatus Brocadiales</taxon>
        <taxon>Candidatus Brocadiaceae</taxon>
        <taxon>Candidatus Brocadia</taxon>
    </lineage>
</organism>
<dbReference type="STRING" id="1004156.AYP45_03600"/>
<sequence length="118" mass="14053">MDKAFIFDLISNHFVFIGYDLNDLNITFFLNQVKQIVKQLNTDICPKVFIIKLTSRSKIDEYKILFYSEHKNMILVPLLTEEEQNYLDNIKNGVTEKEKEDIINSKYKQKIIEFLENI</sequence>
<proteinExistence type="predicted"/>
<comment type="caution">
    <text evidence="1">The sequence shown here is derived from an EMBL/GenBank/DDBJ whole genome shotgun (WGS) entry which is preliminary data.</text>
</comment>
<accession>A0A1V4AWA7</accession>
<evidence type="ECO:0000313" key="1">
    <source>
        <dbReference type="EMBL" id="OOP57410.1"/>
    </source>
</evidence>
<evidence type="ECO:0008006" key="3">
    <source>
        <dbReference type="Google" id="ProtNLM"/>
    </source>
</evidence>
<protein>
    <recommendedName>
        <fullName evidence="3">SIR2-like domain-containing protein</fullName>
    </recommendedName>
</protein>
<dbReference type="AlphaFoldDB" id="A0A1V4AWA7"/>
<gene>
    <name evidence="1" type="ORF">AYP45_03600</name>
</gene>
<evidence type="ECO:0000313" key="2">
    <source>
        <dbReference type="Proteomes" id="UP000189681"/>
    </source>
</evidence>
<dbReference type="Proteomes" id="UP000189681">
    <property type="component" value="Unassembled WGS sequence"/>
</dbReference>